<dbReference type="GO" id="GO:0016874">
    <property type="term" value="F:ligase activity"/>
    <property type="evidence" value="ECO:0007669"/>
    <property type="project" value="UniProtKB-KW"/>
</dbReference>
<keyword evidence="2" id="KW-0436">Ligase</keyword>
<feature type="transmembrane region" description="Helical" evidence="1">
    <location>
        <begin position="24"/>
        <end position="40"/>
    </location>
</feature>
<protein>
    <submittedName>
        <fullName evidence="2">Lipid A core-O-antigen ligase</fullName>
    </submittedName>
</protein>
<accession>A0A0B8PN77</accession>
<evidence type="ECO:0000313" key="3">
    <source>
        <dbReference type="Proteomes" id="UP000031670"/>
    </source>
</evidence>
<feature type="transmembrane region" description="Helical" evidence="1">
    <location>
        <begin position="105"/>
        <end position="125"/>
    </location>
</feature>
<keyword evidence="1" id="KW-0472">Membrane</keyword>
<sequence length="159" mass="17665">MATLLTSGTNLQAQKPTVPLNKRFMFAIGVAFLVATHFFTPNPGGAGLFLSFNPPVWITISIALGMAAYQTARNRVIKYSKLSVAMLISCILLTLPLFYPNAEPLLALPRLMGLWAGLGLFVALQQFRFSNEEKQRLLWFILLSVLIEALFGWVQYTAL</sequence>
<dbReference type="EMBL" id="BBSA01000013">
    <property type="protein sequence ID" value="GAM64603.1"/>
    <property type="molecule type" value="Genomic_DNA"/>
</dbReference>
<feature type="transmembrane region" description="Helical" evidence="1">
    <location>
        <begin position="137"/>
        <end position="156"/>
    </location>
</feature>
<comment type="caution">
    <text evidence="2">The sequence shown here is derived from an EMBL/GenBank/DDBJ whole genome shotgun (WGS) entry which is preliminary data.</text>
</comment>
<keyword evidence="1" id="KW-0812">Transmembrane</keyword>
<reference evidence="2 3" key="2">
    <citation type="submission" date="2015-01" db="EMBL/GenBank/DDBJ databases">
        <authorList>
            <consortium name="NBRP consortium"/>
            <person name="Sawabe T."/>
            <person name="Meirelles P."/>
            <person name="Feng G."/>
            <person name="Sayaka M."/>
            <person name="Hattori M."/>
            <person name="Ohkuma M."/>
        </authorList>
    </citation>
    <scope>NUCLEOTIDE SEQUENCE [LARGE SCALE GENOMIC DNA]</scope>
    <source>
        <strain evidence="2 3">JCM19232</strain>
    </source>
</reference>
<proteinExistence type="predicted"/>
<name>A0A0B8PN77_9VIBR</name>
<evidence type="ECO:0000256" key="1">
    <source>
        <dbReference type="SAM" id="Phobius"/>
    </source>
</evidence>
<organism evidence="2 3">
    <name type="scientific">Vibrio ishigakensis</name>
    <dbReference type="NCBI Taxonomy" id="1481914"/>
    <lineage>
        <taxon>Bacteria</taxon>
        <taxon>Pseudomonadati</taxon>
        <taxon>Pseudomonadota</taxon>
        <taxon>Gammaproteobacteria</taxon>
        <taxon>Vibrionales</taxon>
        <taxon>Vibrionaceae</taxon>
        <taxon>Vibrio</taxon>
    </lineage>
</organism>
<dbReference type="AlphaFoldDB" id="A0A0B8PN77"/>
<dbReference type="Proteomes" id="UP000031670">
    <property type="component" value="Unassembled WGS sequence"/>
</dbReference>
<gene>
    <name evidence="2" type="ORF">JCM19232_1273</name>
</gene>
<reference evidence="2 3" key="1">
    <citation type="submission" date="2015-01" db="EMBL/GenBank/DDBJ databases">
        <title>Vibrio sp. C5 JCM 19232 whole genome shotgun sequence.</title>
        <authorList>
            <person name="Sawabe T."/>
            <person name="Meirelles P."/>
            <person name="Feng G."/>
            <person name="Sayaka M."/>
            <person name="Hattori M."/>
            <person name="Ohkuma M."/>
        </authorList>
    </citation>
    <scope>NUCLEOTIDE SEQUENCE [LARGE SCALE GENOMIC DNA]</scope>
    <source>
        <strain evidence="2 3">JCM19232</strain>
    </source>
</reference>
<feature type="transmembrane region" description="Helical" evidence="1">
    <location>
        <begin position="81"/>
        <end position="99"/>
    </location>
</feature>
<keyword evidence="1" id="KW-1133">Transmembrane helix</keyword>
<evidence type="ECO:0000313" key="2">
    <source>
        <dbReference type="EMBL" id="GAM64603.1"/>
    </source>
</evidence>
<feature type="transmembrane region" description="Helical" evidence="1">
    <location>
        <begin position="46"/>
        <end position="69"/>
    </location>
</feature>